<dbReference type="AlphaFoldDB" id="A0A0A9BKM7"/>
<accession>A0A0A9BKM7</accession>
<protein>
    <submittedName>
        <fullName evidence="1">Uncharacterized protein</fullName>
    </submittedName>
</protein>
<reference evidence="1" key="2">
    <citation type="journal article" date="2015" name="Data Brief">
        <title>Shoot transcriptome of the giant reed, Arundo donax.</title>
        <authorList>
            <person name="Barrero R.A."/>
            <person name="Guerrero F.D."/>
            <person name="Moolhuijzen P."/>
            <person name="Goolsby J.A."/>
            <person name="Tidwell J."/>
            <person name="Bellgard S.E."/>
            <person name="Bellgard M.I."/>
        </authorList>
    </citation>
    <scope>NUCLEOTIDE SEQUENCE</scope>
    <source>
        <tissue evidence="1">Shoot tissue taken approximately 20 cm above the soil surface</tissue>
    </source>
</reference>
<evidence type="ECO:0000313" key="1">
    <source>
        <dbReference type="EMBL" id="JAD61770.1"/>
    </source>
</evidence>
<dbReference type="EMBL" id="GBRH01236125">
    <property type="protein sequence ID" value="JAD61770.1"/>
    <property type="molecule type" value="Transcribed_RNA"/>
</dbReference>
<sequence length="29" mass="3376">MFEKLLGLSNRARLVSPKTTKTEWFLPVL</sequence>
<proteinExistence type="predicted"/>
<reference evidence="1" key="1">
    <citation type="submission" date="2014-09" db="EMBL/GenBank/DDBJ databases">
        <authorList>
            <person name="Magalhaes I.L.F."/>
            <person name="Oliveira U."/>
            <person name="Santos F.R."/>
            <person name="Vidigal T.H.D.A."/>
            <person name="Brescovit A.D."/>
            <person name="Santos A.J."/>
        </authorList>
    </citation>
    <scope>NUCLEOTIDE SEQUENCE</scope>
    <source>
        <tissue evidence="1">Shoot tissue taken approximately 20 cm above the soil surface</tissue>
    </source>
</reference>
<name>A0A0A9BKM7_ARUDO</name>
<organism evidence="1">
    <name type="scientific">Arundo donax</name>
    <name type="common">Giant reed</name>
    <name type="synonym">Donax arundinaceus</name>
    <dbReference type="NCBI Taxonomy" id="35708"/>
    <lineage>
        <taxon>Eukaryota</taxon>
        <taxon>Viridiplantae</taxon>
        <taxon>Streptophyta</taxon>
        <taxon>Embryophyta</taxon>
        <taxon>Tracheophyta</taxon>
        <taxon>Spermatophyta</taxon>
        <taxon>Magnoliopsida</taxon>
        <taxon>Liliopsida</taxon>
        <taxon>Poales</taxon>
        <taxon>Poaceae</taxon>
        <taxon>PACMAD clade</taxon>
        <taxon>Arundinoideae</taxon>
        <taxon>Arundineae</taxon>
        <taxon>Arundo</taxon>
    </lineage>
</organism>